<evidence type="ECO:0000256" key="3">
    <source>
        <dbReference type="ARBA" id="ARBA00023004"/>
    </source>
</evidence>
<dbReference type="AlphaFoldDB" id="A0A1T4R535"/>
<sequence length="91" mass="9284">MALVAMFGLTSAVDAAEVPAGAWSCTSCHARSPASGTSLPVVAGRPAAEIGGIMREFKSGARPATVMGRIARGFSDAETDAIAEWFAKQAN</sequence>
<proteinExistence type="predicted"/>
<evidence type="ECO:0000313" key="6">
    <source>
        <dbReference type="EMBL" id="SKA11184.1"/>
    </source>
</evidence>
<reference evidence="7" key="1">
    <citation type="submission" date="2017-02" db="EMBL/GenBank/DDBJ databases">
        <authorList>
            <person name="Varghese N."/>
            <person name="Submissions S."/>
        </authorList>
    </citation>
    <scope>NUCLEOTIDE SEQUENCE [LARGE SCALE GENOMIC DNA]</scope>
    <source>
        <strain evidence="7">ATCC 27094</strain>
    </source>
</reference>
<dbReference type="Proteomes" id="UP000190092">
    <property type="component" value="Unassembled WGS sequence"/>
</dbReference>
<keyword evidence="1 4" id="KW-0349">Heme</keyword>
<dbReference type="EMBL" id="FUWJ01000004">
    <property type="protein sequence ID" value="SKA11184.1"/>
    <property type="molecule type" value="Genomic_DNA"/>
</dbReference>
<dbReference type="GO" id="GO:0009055">
    <property type="term" value="F:electron transfer activity"/>
    <property type="evidence" value="ECO:0007669"/>
    <property type="project" value="InterPro"/>
</dbReference>
<evidence type="ECO:0000256" key="4">
    <source>
        <dbReference type="PROSITE-ProRule" id="PRU00433"/>
    </source>
</evidence>
<accession>A0A1T4R535</accession>
<feature type="domain" description="Cytochrome c" evidence="5">
    <location>
        <begin position="10"/>
        <end position="90"/>
    </location>
</feature>
<protein>
    <submittedName>
        <fullName evidence="6">Cytochrome c553</fullName>
    </submittedName>
</protein>
<evidence type="ECO:0000256" key="1">
    <source>
        <dbReference type="ARBA" id="ARBA00022617"/>
    </source>
</evidence>
<dbReference type="InterPro" id="IPR009056">
    <property type="entry name" value="Cyt_c-like_dom"/>
</dbReference>
<dbReference type="SUPFAM" id="SSF46626">
    <property type="entry name" value="Cytochrome c"/>
    <property type="match status" value="1"/>
</dbReference>
<evidence type="ECO:0000313" key="7">
    <source>
        <dbReference type="Proteomes" id="UP000190092"/>
    </source>
</evidence>
<gene>
    <name evidence="6" type="ORF">SAMN02745126_03603</name>
</gene>
<dbReference type="GO" id="GO:0020037">
    <property type="term" value="F:heme binding"/>
    <property type="evidence" value="ECO:0007669"/>
    <property type="project" value="InterPro"/>
</dbReference>
<dbReference type="Gene3D" id="1.10.760.10">
    <property type="entry name" value="Cytochrome c-like domain"/>
    <property type="match status" value="1"/>
</dbReference>
<dbReference type="STRING" id="225324.SAMN02745126_03603"/>
<dbReference type="InterPro" id="IPR036909">
    <property type="entry name" value="Cyt_c-like_dom_sf"/>
</dbReference>
<dbReference type="GO" id="GO:0046872">
    <property type="term" value="F:metal ion binding"/>
    <property type="evidence" value="ECO:0007669"/>
    <property type="project" value="UniProtKB-KW"/>
</dbReference>
<dbReference type="PROSITE" id="PS51007">
    <property type="entry name" value="CYTC"/>
    <property type="match status" value="1"/>
</dbReference>
<name>A0A1T4R535_9HYPH</name>
<organism evidence="6 7">
    <name type="scientific">Enhydrobacter aerosaccus</name>
    <dbReference type="NCBI Taxonomy" id="225324"/>
    <lineage>
        <taxon>Bacteria</taxon>
        <taxon>Pseudomonadati</taxon>
        <taxon>Pseudomonadota</taxon>
        <taxon>Alphaproteobacteria</taxon>
        <taxon>Hyphomicrobiales</taxon>
        <taxon>Enhydrobacter</taxon>
    </lineage>
</organism>
<evidence type="ECO:0000256" key="2">
    <source>
        <dbReference type="ARBA" id="ARBA00022723"/>
    </source>
</evidence>
<keyword evidence="7" id="KW-1185">Reference proteome</keyword>
<keyword evidence="2 4" id="KW-0479">Metal-binding</keyword>
<keyword evidence="3 4" id="KW-0408">Iron</keyword>
<evidence type="ECO:0000259" key="5">
    <source>
        <dbReference type="PROSITE" id="PS51007"/>
    </source>
</evidence>